<reference evidence="1 2" key="1">
    <citation type="submission" date="2024-01" db="EMBL/GenBank/DDBJ databases">
        <title>Genome assemblies of Stephania.</title>
        <authorList>
            <person name="Yang L."/>
        </authorList>
    </citation>
    <scope>NUCLEOTIDE SEQUENCE [LARGE SCALE GENOMIC DNA]</scope>
    <source>
        <strain evidence="1">JXDWG</strain>
        <tissue evidence="1">Leaf</tissue>
    </source>
</reference>
<evidence type="ECO:0000313" key="1">
    <source>
        <dbReference type="EMBL" id="KAK9140251.1"/>
    </source>
</evidence>
<name>A0AAP0JUH7_9MAGN</name>
<proteinExistence type="predicted"/>
<dbReference type="Proteomes" id="UP001419268">
    <property type="component" value="Unassembled WGS sequence"/>
</dbReference>
<evidence type="ECO:0000313" key="2">
    <source>
        <dbReference type="Proteomes" id="UP001419268"/>
    </source>
</evidence>
<dbReference type="EMBL" id="JBBNAG010000004">
    <property type="protein sequence ID" value="KAK9140251.1"/>
    <property type="molecule type" value="Genomic_DNA"/>
</dbReference>
<comment type="caution">
    <text evidence="1">The sequence shown here is derived from an EMBL/GenBank/DDBJ whole genome shotgun (WGS) entry which is preliminary data.</text>
</comment>
<organism evidence="1 2">
    <name type="scientific">Stephania cephalantha</name>
    <dbReference type="NCBI Taxonomy" id="152367"/>
    <lineage>
        <taxon>Eukaryota</taxon>
        <taxon>Viridiplantae</taxon>
        <taxon>Streptophyta</taxon>
        <taxon>Embryophyta</taxon>
        <taxon>Tracheophyta</taxon>
        <taxon>Spermatophyta</taxon>
        <taxon>Magnoliopsida</taxon>
        <taxon>Ranunculales</taxon>
        <taxon>Menispermaceae</taxon>
        <taxon>Menispermoideae</taxon>
        <taxon>Cissampelideae</taxon>
        <taxon>Stephania</taxon>
    </lineage>
</organism>
<dbReference type="AlphaFoldDB" id="A0AAP0JUH7"/>
<gene>
    <name evidence="1" type="ORF">Scep_009932</name>
</gene>
<protein>
    <submittedName>
        <fullName evidence="1">Uncharacterized protein</fullName>
    </submittedName>
</protein>
<keyword evidence="2" id="KW-1185">Reference proteome</keyword>
<sequence length="158" mass="17692">MKQKNSSSKAFEVPSFEVPSVEIHPSVEIASYEFLSFEVPSVETHPSVEIASVEIRPSVEIASVKIRPSVEIRPSVAGRPTNVHRTRGFFKGTFASFSRPSSHYPAIWEPHVDGIFNVDGDDHCGFRVVEKCLGLPDKDGWKSVRERMVEEFMANQDS</sequence>
<accession>A0AAP0JUH7</accession>